<keyword evidence="1" id="KW-0472">Membrane</keyword>
<keyword evidence="1" id="KW-0812">Transmembrane</keyword>
<organism evidence="2 3">
    <name type="scientific">Marasmiellus scandens</name>
    <dbReference type="NCBI Taxonomy" id="2682957"/>
    <lineage>
        <taxon>Eukaryota</taxon>
        <taxon>Fungi</taxon>
        <taxon>Dikarya</taxon>
        <taxon>Basidiomycota</taxon>
        <taxon>Agaricomycotina</taxon>
        <taxon>Agaricomycetes</taxon>
        <taxon>Agaricomycetidae</taxon>
        <taxon>Agaricales</taxon>
        <taxon>Marasmiineae</taxon>
        <taxon>Omphalotaceae</taxon>
        <taxon>Marasmiellus</taxon>
    </lineage>
</organism>
<proteinExistence type="predicted"/>
<reference evidence="2 3" key="1">
    <citation type="submission" date="2024-01" db="EMBL/GenBank/DDBJ databases">
        <title>A draft genome for the cacao thread blight pathogen Marasmiellus scandens.</title>
        <authorList>
            <person name="Baruah I.K."/>
            <person name="Leung J."/>
            <person name="Bukari Y."/>
            <person name="Amoako-Attah I."/>
            <person name="Meinhardt L.W."/>
            <person name="Bailey B.A."/>
            <person name="Cohen S.P."/>
        </authorList>
    </citation>
    <scope>NUCLEOTIDE SEQUENCE [LARGE SCALE GENOMIC DNA]</scope>
    <source>
        <strain evidence="2 3">GH-19</strain>
    </source>
</reference>
<sequence>MSTTDEIDNWMHSLATIILSLIAFHILFDLHKEYLRRQQSTYNCESDSSSSKTLLAAGVDIGLGTSTVLAKSRFSLYSSSYTRRKVLRARVIRKSKRNTWPWKTPWPKENQSSRIIWKEEELVAATLNNSDIEQDEALDYAYIWRNPVIPYLFPFRRAHFWIDHIRYATKFTYQCNFETEYIPIPPYDIRLLDTRLGAPYIRPPGTLTHHIYTCKFGLKCQQDCYTFRWFHGWHNTRSIEAVRKAAREYHELKKAGCLEKGHALGHERCCENRVGKSWERTRKRCDMIYRCVEDSESARARKLRDIQRQAAFGDTDNEASLMSKDTKAPAVRMDDNKYLFYESITALQCAKRLQQYPATKEHSDDRRFMSDTFKFLFGFGYEEIWNKNPEDVKDMILFNWFEYDPDEGEAVFLAWPEVYS</sequence>
<keyword evidence="3" id="KW-1185">Reference proteome</keyword>
<keyword evidence="1" id="KW-1133">Transmembrane helix</keyword>
<evidence type="ECO:0000256" key="1">
    <source>
        <dbReference type="SAM" id="Phobius"/>
    </source>
</evidence>
<dbReference type="EMBL" id="JBANRG010000010">
    <property type="protein sequence ID" value="KAK7463036.1"/>
    <property type="molecule type" value="Genomic_DNA"/>
</dbReference>
<feature type="transmembrane region" description="Helical" evidence="1">
    <location>
        <begin position="12"/>
        <end position="30"/>
    </location>
</feature>
<protein>
    <recommendedName>
        <fullName evidence="4">PH domain-containing protein</fullName>
    </recommendedName>
</protein>
<accession>A0ABR1JQU2</accession>
<name>A0ABR1JQU2_9AGAR</name>
<evidence type="ECO:0000313" key="2">
    <source>
        <dbReference type="EMBL" id="KAK7463036.1"/>
    </source>
</evidence>
<evidence type="ECO:0008006" key="4">
    <source>
        <dbReference type="Google" id="ProtNLM"/>
    </source>
</evidence>
<comment type="caution">
    <text evidence="2">The sequence shown here is derived from an EMBL/GenBank/DDBJ whole genome shotgun (WGS) entry which is preliminary data.</text>
</comment>
<gene>
    <name evidence="2" type="ORF">VKT23_007619</name>
</gene>
<evidence type="ECO:0000313" key="3">
    <source>
        <dbReference type="Proteomes" id="UP001498398"/>
    </source>
</evidence>
<dbReference type="Proteomes" id="UP001498398">
    <property type="component" value="Unassembled WGS sequence"/>
</dbReference>